<protein>
    <submittedName>
        <fullName evidence="1">Uncharacterized protein</fullName>
    </submittedName>
</protein>
<keyword evidence="2" id="KW-1185">Reference proteome</keyword>
<reference evidence="1 2" key="1">
    <citation type="submission" date="2019-03" db="EMBL/GenBank/DDBJ databases">
        <authorList>
            <person name="Kim S.G."/>
            <person name="Park S.C."/>
        </authorList>
    </citation>
    <scope>NUCLEOTIDE SEQUENCE [LARGE SCALE GENOMIC DNA]</scope>
</reference>
<sequence length="98" mass="11016">MAAMKILFNLAGYRGQLAELNKNDVGAANDIIHRVCSDIGFPVQNKTFDPNQSLVHGMVFENIRDYVEEKLFCVPTTDVAHLADLGNLQFQLTLHNRK</sequence>
<accession>A0A4D6DYY2</accession>
<evidence type="ECO:0000313" key="1">
    <source>
        <dbReference type="EMBL" id="QBZ70859.1"/>
    </source>
</evidence>
<name>A0A4D6DYY2_9CAUD</name>
<gene>
    <name evidence="1" type="ORF">pETSU_278</name>
</gene>
<proteinExistence type="predicted"/>
<organism evidence="1 2">
    <name type="scientific">Edwardsiella phage pEt-SU</name>
    <dbReference type="NCBI Taxonomy" id="2562142"/>
    <lineage>
        <taxon>Viruses</taxon>
        <taxon>Duplodnaviria</taxon>
        <taxon>Heunggongvirae</taxon>
        <taxon>Uroviricota</taxon>
        <taxon>Caudoviricetes</taxon>
        <taxon>Chimalliviridae</taxon>
        <taxon>Petsuvirus</taxon>
        <taxon>Petsuvirus pEtSU</taxon>
    </lineage>
</organism>
<evidence type="ECO:0000313" key="2">
    <source>
        <dbReference type="Proteomes" id="UP000297195"/>
    </source>
</evidence>
<dbReference type="Proteomes" id="UP000297195">
    <property type="component" value="Segment"/>
</dbReference>
<dbReference type="EMBL" id="MK689364">
    <property type="protein sequence ID" value="QBZ70859.1"/>
    <property type="molecule type" value="Genomic_DNA"/>
</dbReference>